<feature type="transmembrane region" description="Helical" evidence="1">
    <location>
        <begin position="7"/>
        <end position="27"/>
    </location>
</feature>
<name>A0AAD7LW62_QUISA</name>
<proteinExistence type="predicted"/>
<dbReference type="AlphaFoldDB" id="A0AAD7LW62"/>
<gene>
    <name evidence="2" type="ORF">O6P43_014895</name>
</gene>
<dbReference type="PANTHER" id="PTHR31168">
    <property type="entry name" value="OS02G0292800 PROTEIN"/>
    <property type="match status" value="1"/>
</dbReference>
<feature type="transmembrane region" description="Helical" evidence="1">
    <location>
        <begin position="71"/>
        <end position="91"/>
    </location>
</feature>
<evidence type="ECO:0000256" key="1">
    <source>
        <dbReference type="SAM" id="Phobius"/>
    </source>
</evidence>
<protein>
    <submittedName>
        <fullName evidence="2">DUF599 domain-containing protein</fullName>
    </submittedName>
</protein>
<organism evidence="2 3">
    <name type="scientific">Quillaja saponaria</name>
    <name type="common">Soap bark tree</name>
    <dbReference type="NCBI Taxonomy" id="32244"/>
    <lineage>
        <taxon>Eukaryota</taxon>
        <taxon>Viridiplantae</taxon>
        <taxon>Streptophyta</taxon>
        <taxon>Embryophyta</taxon>
        <taxon>Tracheophyta</taxon>
        <taxon>Spermatophyta</taxon>
        <taxon>Magnoliopsida</taxon>
        <taxon>eudicotyledons</taxon>
        <taxon>Gunneridae</taxon>
        <taxon>Pentapetalae</taxon>
        <taxon>rosids</taxon>
        <taxon>fabids</taxon>
        <taxon>Fabales</taxon>
        <taxon>Quillajaceae</taxon>
        <taxon>Quillaja</taxon>
    </lineage>
</organism>
<evidence type="ECO:0000313" key="2">
    <source>
        <dbReference type="EMBL" id="KAJ7965207.1"/>
    </source>
</evidence>
<evidence type="ECO:0000313" key="3">
    <source>
        <dbReference type="Proteomes" id="UP001163823"/>
    </source>
</evidence>
<keyword evidence="1" id="KW-1133">Transmembrane helix</keyword>
<dbReference type="PANTHER" id="PTHR31168:SF1">
    <property type="entry name" value="DUF599 FAMILY PROTEIN"/>
    <property type="match status" value="1"/>
</dbReference>
<dbReference type="EMBL" id="JARAOO010000006">
    <property type="protein sequence ID" value="KAJ7965207.1"/>
    <property type="molecule type" value="Genomic_DNA"/>
</dbReference>
<sequence>MEKKSIDYILVPSGLFVMVTYHMWLLYRIVKQPTKTVIGLNAINRRFWVQAMMEDVSKNGVLAVQSLRNNIMASTLLASTAIMLSSLIAVLMTSGNQTQSAAIFISGDRSQLAMQAFLSMCPSSKCPPIPAITFSQLGMLPPL</sequence>
<reference evidence="2" key="1">
    <citation type="journal article" date="2023" name="Science">
        <title>Elucidation of the pathway for biosynthesis of saponin adjuvants from the soapbark tree.</title>
        <authorList>
            <person name="Reed J."/>
            <person name="Orme A."/>
            <person name="El-Demerdash A."/>
            <person name="Owen C."/>
            <person name="Martin L.B.B."/>
            <person name="Misra R.C."/>
            <person name="Kikuchi S."/>
            <person name="Rejzek M."/>
            <person name="Martin A.C."/>
            <person name="Harkess A."/>
            <person name="Leebens-Mack J."/>
            <person name="Louveau T."/>
            <person name="Stephenson M.J."/>
            <person name="Osbourn A."/>
        </authorList>
    </citation>
    <scope>NUCLEOTIDE SEQUENCE</scope>
    <source>
        <strain evidence="2">S10</strain>
    </source>
</reference>
<dbReference type="Pfam" id="PF04654">
    <property type="entry name" value="DUF599"/>
    <property type="match status" value="1"/>
</dbReference>
<accession>A0AAD7LW62</accession>
<dbReference type="InterPro" id="IPR006747">
    <property type="entry name" value="DUF599"/>
</dbReference>
<dbReference type="KEGG" id="qsa:O6P43_014895"/>
<dbReference type="Proteomes" id="UP001163823">
    <property type="component" value="Chromosome 6"/>
</dbReference>
<comment type="caution">
    <text evidence="2">The sequence shown here is derived from an EMBL/GenBank/DDBJ whole genome shotgun (WGS) entry which is preliminary data.</text>
</comment>
<keyword evidence="1" id="KW-0472">Membrane</keyword>
<keyword evidence="1" id="KW-0812">Transmembrane</keyword>
<keyword evidence="3" id="KW-1185">Reference proteome</keyword>